<proteinExistence type="predicted"/>
<evidence type="ECO:0000313" key="2">
    <source>
        <dbReference type="EMBL" id="EON88763.1"/>
    </source>
</evidence>
<feature type="transmembrane region" description="Helical" evidence="1">
    <location>
        <begin position="41"/>
        <end position="59"/>
    </location>
</feature>
<accession>R8AR08</accession>
<dbReference type="Proteomes" id="UP000014012">
    <property type="component" value="Unassembled WGS sequence"/>
</dbReference>
<organism evidence="2 3">
    <name type="scientific">Plesiomonas shigelloides 302-73</name>
    <dbReference type="NCBI Taxonomy" id="1315976"/>
    <lineage>
        <taxon>Bacteria</taxon>
        <taxon>Pseudomonadati</taxon>
        <taxon>Pseudomonadota</taxon>
        <taxon>Gammaproteobacteria</taxon>
        <taxon>Enterobacterales</taxon>
        <taxon>Enterobacteriaceae</taxon>
        <taxon>Plesiomonas</taxon>
    </lineage>
</organism>
<reference evidence="2 3" key="1">
    <citation type="journal article" date="2013" name="Genome Announc.">
        <title>Genome Sequence of Plesiomonas shigelloides Strain 302-73 (Serotype O1).</title>
        <authorList>
            <person name="Pique N."/>
            <person name="Aquilini E."/>
            <person name="Alioto T."/>
            <person name="Minana-Galbis D."/>
            <person name="Tomas J.M."/>
        </authorList>
    </citation>
    <scope>NUCLEOTIDE SEQUENCE [LARGE SCALE GENOMIC DNA]</scope>
    <source>
        <strain evidence="2 3">302-73</strain>
    </source>
</reference>
<keyword evidence="1" id="KW-0472">Membrane</keyword>
<sequence>DTSKQWYQRRVAEAAFFFFFKLKKLIYLSLFSIYYYEYYESFSGCAFVLSGYILMICRLRCFRFVLLSLD</sequence>
<dbReference type="EMBL" id="AQQO01000199">
    <property type="protein sequence ID" value="EON88763.1"/>
    <property type="molecule type" value="Genomic_DNA"/>
</dbReference>
<keyword evidence="1" id="KW-0812">Transmembrane</keyword>
<evidence type="ECO:0000256" key="1">
    <source>
        <dbReference type="SAM" id="Phobius"/>
    </source>
</evidence>
<dbReference type="HOGENOM" id="CLU_2746107_0_0_6"/>
<keyword evidence="1" id="KW-1133">Transmembrane helix</keyword>
<protein>
    <submittedName>
        <fullName evidence="2">Uncharacterized protein</fullName>
    </submittedName>
</protein>
<feature type="transmembrane region" description="Helical" evidence="1">
    <location>
        <begin position="12"/>
        <end position="35"/>
    </location>
</feature>
<comment type="caution">
    <text evidence="2">The sequence shown here is derived from an EMBL/GenBank/DDBJ whole genome shotgun (WGS) entry which is preliminary data.</text>
</comment>
<evidence type="ECO:0000313" key="3">
    <source>
        <dbReference type="Proteomes" id="UP000014012"/>
    </source>
</evidence>
<keyword evidence="3" id="KW-1185">Reference proteome</keyword>
<dbReference type="AlphaFoldDB" id="R8AR08"/>
<feature type="non-terminal residue" evidence="2">
    <location>
        <position position="1"/>
    </location>
</feature>
<name>R8AR08_PLESH</name>
<gene>
    <name evidence="2" type="ORF">PLESHI_08909</name>
</gene>